<evidence type="ECO:0000313" key="16">
    <source>
        <dbReference type="Proteomes" id="UP000245959"/>
    </source>
</evidence>
<dbReference type="GO" id="GO:0016853">
    <property type="term" value="F:isomerase activity"/>
    <property type="evidence" value="ECO:0007669"/>
    <property type="project" value="UniProtKB-KW"/>
</dbReference>
<dbReference type="InterPro" id="IPR003739">
    <property type="entry name" value="Lys_aminomutase/Glu_NH3_mut"/>
</dbReference>
<dbReference type="EMBL" id="JABAEW010000019">
    <property type="protein sequence ID" value="NMD87156.1"/>
    <property type="molecule type" value="Genomic_DNA"/>
</dbReference>
<dbReference type="InterPro" id="IPR025895">
    <property type="entry name" value="LAM_C_dom"/>
</dbReference>
<comment type="cofactor">
    <cofactor evidence="1 12">
        <name>pyridoxal 5'-phosphate</name>
        <dbReference type="ChEBI" id="CHEBI:597326"/>
    </cofactor>
</comment>
<evidence type="ECO:0000256" key="8">
    <source>
        <dbReference type="ARBA" id="ARBA00023004"/>
    </source>
</evidence>
<dbReference type="PANTHER" id="PTHR30538">
    <property type="entry name" value="LYSINE 2,3-AMINOMUTASE-RELATED"/>
    <property type="match status" value="1"/>
</dbReference>
<dbReference type="GeneID" id="78297298"/>
<evidence type="ECO:0000256" key="12">
    <source>
        <dbReference type="PIRSR" id="PIRSR603739-50"/>
    </source>
</evidence>
<dbReference type="PANTHER" id="PTHR30538:SF1">
    <property type="entry name" value="L-LYSINE 2,3-AMINOMUTASE"/>
    <property type="match status" value="1"/>
</dbReference>
<comment type="caution">
    <text evidence="15">The sequence shown here is derived from an EMBL/GenBank/DDBJ whole genome shotgun (WGS) entry which is preliminary data.</text>
</comment>
<dbReference type="Gene3D" id="3.20.20.70">
    <property type="entry name" value="Aldolase class I"/>
    <property type="match status" value="1"/>
</dbReference>
<evidence type="ECO:0000256" key="9">
    <source>
        <dbReference type="ARBA" id="ARBA00023014"/>
    </source>
</evidence>
<reference evidence="14 17" key="2">
    <citation type="submission" date="2020-04" db="EMBL/GenBank/DDBJ databases">
        <authorList>
            <person name="Hitch T.C.A."/>
            <person name="Wylensek D."/>
            <person name="Clavel T."/>
        </authorList>
    </citation>
    <scope>NUCLEOTIDE SEQUENCE [LARGE SCALE GENOMIC DNA]</scope>
    <source>
        <strain evidence="14 17">COR2-253-APC-1A</strain>
    </source>
</reference>
<evidence type="ECO:0000313" key="15">
    <source>
        <dbReference type="EMBL" id="PVY32011.1"/>
    </source>
</evidence>
<evidence type="ECO:0000259" key="13">
    <source>
        <dbReference type="PROSITE" id="PS51918"/>
    </source>
</evidence>
<dbReference type="SFLD" id="SFLDS00029">
    <property type="entry name" value="Radical_SAM"/>
    <property type="match status" value="1"/>
</dbReference>
<keyword evidence="9 11" id="KW-0411">Iron-sulfur</keyword>
<keyword evidence="7 12" id="KW-0663">Pyridoxal phosphate</keyword>
<dbReference type="CDD" id="cd01335">
    <property type="entry name" value="Radical_SAM"/>
    <property type="match status" value="1"/>
</dbReference>
<feature type="binding site" evidence="11">
    <location>
        <position position="103"/>
    </location>
    <ligand>
        <name>[4Fe-4S] cluster</name>
        <dbReference type="ChEBI" id="CHEBI:49883"/>
        <note>4Fe-4S-S-AdoMet</note>
    </ligand>
</feature>
<keyword evidence="5" id="KW-0949">S-adenosyl-L-methionine</keyword>
<dbReference type="Proteomes" id="UP000245959">
    <property type="component" value="Unassembled WGS sequence"/>
</dbReference>
<evidence type="ECO:0000256" key="5">
    <source>
        <dbReference type="ARBA" id="ARBA00022691"/>
    </source>
</evidence>
<comment type="similarity">
    <text evidence="3">Belongs to the radical SAM superfamily. KamA family.</text>
</comment>
<evidence type="ECO:0000256" key="6">
    <source>
        <dbReference type="ARBA" id="ARBA00022723"/>
    </source>
</evidence>
<dbReference type="Pfam" id="PF12544">
    <property type="entry name" value="LAM_C"/>
    <property type="match status" value="1"/>
</dbReference>
<dbReference type="SUPFAM" id="SSF102114">
    <property type="entry name" value="Radical SAM enzymes"/>
    <property type="match status" value="1"/>
</dbReference>
<keyword evidence="10" id="KW-0413">Isomerase</keyword>
<dbReference type="InterPro" id="IPR013785">
    <property type="entry name" value="Aldolase_TIM"/>
</dbReference>
<dbReference type="GO" id="GO:0051539">
    <property type="term" value="F:4 iron, 4 sulfur cluster binding"/>
    <property type="evidence" value="ECO:0007669"/>
    <property type="project" value="UniProtKB-KW"/>
</dbReference>
<evidence type="ECO:0000256" key="4">
    <source>
        <dbReference type="ARBA" id="ARBA00022485"/>
    </source>
</evidence>
<gene>
    <name evidence="15" type="ORF">C8D82_1588</name>
    <name evidence="14" type="ORF">HF882_11225</name>
</gene>
<dbReference type="AlphaFoldDB" id="A0A2U1AB65"/>
<dbReference type="InterPro" id="IPR058240">
    <property type="entry name" value="rSAM_sf"/>
</dbReference>
<dbReference type="GO" id="GO:0046872">
    <property type="term" value="F:metal ion binding"/>
    <property type="evidence" value="ECO:0007669"/>
    <property type="project" value="UniProtKB-KW"/>
</dbReference>
<reference evidence="15 16" key="1">
    <citation type="submission" date="2018-04" db="EMBL/GenBank/DDBJ databases">
        <title>Genomic Encyclopedia of Type Strains, Phase IV (KMG-IV): sequencing the most valuable type-strain genomes for metagenomic binning, comparative biology and taxonomic classification.</title>
        <authorList>
            <person name="Goeker M."/>
        </authorList>
    </citation>
    <scope>NUCLEOTIDE SEQUENCE [LARGE SCALE GENOMIC DNA]</scope>
    <source>
        <strain evidence="15 16">DSM 14823</strain>
    </source>
</reference>
<sequence>MKFYTAGRDAMAKLGLEITPEMERVEPTYPVYLNDYYLGLIDPADWRNDPIARQSLPDPQELADLSSSYDPLAEEEQMPTPHLIHRFVDRVVLLATGRCAMRCRFCFRKRAWTSGMELADLSDEQLAGAVGYLTAHPAVKEVLISGGDPLMLPFGRLKAIVDAVAAVPSIQVIRIGSRMPVVWPERVTAEIAEYFGSIPGLWFATHFNHPREVTPEAAAACGRLVRAGVPVVNQSVLLKGVNDDAELLEELFRKLVAIRVKPHYLFHVDPVRGVRHFATGVEKGLQILRAFRPRLSSLAVPTFAIDLPEGGGKVALQPEYGKDGEYSDIFEQKRIKYETGL</sequence>
<dbReference type="Pfam" id="PF04055">
    <property type="entry name" value="Radical_SAM"/>
    <property type="match status" value="1"/>
</dbReference>
<evidence type="ECO:0000313" key="14">
    <source>
        <dbReference type="EMBL" id="NMD87156.1"/>
    </source>
</evidence>
<dbReference type="Proteomes" id="UP000576225">
    <property type="component" value="Unassembled WGS sequence"/>
</dbReference>
<comment type="cofactor">
    <cofactor evidence="2">
        <name>[4Fe-4S] cluster</name>
        <dbReference type="ChEBI" id="CHEBI:49883"/>
    </cofactor>
</comment>
<proteinExistence type="inferred from homology"/>
<evidence type="ECO:0000256" key="11">
    <source>
        <dbReference type="PIRSR" id="PIRSR004911-1"/>
    </source>
</evidence>
<keyword evidence="8" id="KW-0408">Iron</keyword>
<feature type="binding site" evidence="11">
    <location>
        <position position="106"/>
    </location>
    <ligand>
        <name>[4Fe-4S] cluster</name>
        <dbReference type="ChEBI" id="CHEBI:49883"/>
        <note>4Fe-4S-S-AdoMet</note>
    </ligand>
</feature>
<evidence type="ECO:0000313" key="17">
    <source>
        <dbReference type="Proteomes" id="UP000576225"/>
    </source>
</evidence>
<feature type="modified residue" description="N6-(pyridoxal phosphate)lysine" evidence="12">
    <location>
        <position position="313"/>
    </location>
</feature>
<feature type="binding site" evidence="11">
    <location>
        <position position="99"/>
    </location>
    <ligand>
        <name>[4Fe-4S] cluster</name>
        <dbReference type="ChEBI" id="CHEBI:49883"/>
        <note>4Fe-4S-S-AdoMet</note>
    </ligand>
</feature>
<evidence type="ECO:0000256" key="10">
    <source>
        <dbReference type="ARBA" id="ARBA00023235"/>
    </source>
</evidence>
<dbReference type="EMBL" id="QEKH01000058">
    <property type="protein sequence ID" value="PVY32011.1"/>
    <property type="molecule type" value="Genomic_DNA"/>
</dbReference>
<feature type="domain" description="Radical SAM core" evidence="13">
    <location>
        <begin position="84"/>
        <end position="319"/>
    </location>
</feature>
<dbReference type="InterPro" id="IPR007197">
    <property type="entry name" value="rSAM"/>
</dbReference>
<keyword evidence="4 11" id="KW-0004">4Fe-4S</keyword>
<keyword evidence="16" id="KW-1185">Reference proteome</keyword>
<evidence type="ECO:0000256" key="3">
    <source>
        <dbReference type="ARBA" id="ARBA00008703"/>
    </source>
</evidence>
<dbReference type="PROSITE" id="PS51918">
    <property type="entry name" value="RADICAL_SAM"/>
    <property type="match status" value="1"/>
</dbReference>
<keyword evidence="6 11" id="KW-0479">Metal-binding</keyword>
<dbReference type="RefSeq" id="WP_116886035.1">
    <property type="nucleotide sequence ID" value="NZ_CAJKCJ010000069.1"/>
</dbReference>
<protein>
    <submittedName>
        <fullName evidence="14">KamA family radical SAM protein</fullName>
    </submittedName>
    <submittedName>
        <fullName evidence="15">L-lysine 2,3-aminomutase</fullName>
    </submittedName>
</protein>
<dbReference type="NCBIfam" id="TIGR00238">
    <property type="entry name" value="KamA family radical SAM protein"/>
    <property type="match status" value="1"/>
</dbReference>
<evidence type="ECO:0000256" key="2">
    <source>
        <dbReference type="ARBA" id="ARBA00001966"/>
    </source>
</evidence>
<evidence type="ECO:0000256" key="1">
    <source>
        <dbReference type="ARBA" id="ARBA00001933"/>
    </source>
</evidence>
<accession>A0A2U1AB65</accession>
<dbReference type="PIRSF" id="PIRSF004911">
    <property type="entry name" value="DUF160"/>
    <property type="match status" value="1"/>
</dbReference>
<organism evidence="15 16">
    <name type="scientific">Victivallis vadensis</name>
    <dbReference type="NCBI Taxonomy" id="172901"/>
    <lineage>
        <taxon>Bacteria</taxon>
        <taxon>Pseudomonadati</taxon>
        <taxon>Lentisphaerota</taxon>
        <taxon>Lentisphaeria</taxon>
        <taxon>Victivallales</taxon>
        <taxon>Victivallaceae</taxon>
        <taxon>Victivallis</taxon>
    </lineage>
</organism>
<evidence type="ECO:0000256" key="7">
    <source>
        <dbReference type="ARBA" id="ARBA00022898"/>
    </source>
</evidence>
<name>A0A2U1AB65_9BACT</name>